<dbReference type="Gene3D" id="6.10.140.190">
    <property type="match status" value="1"/>
</dbReference>
<organism evidence="3 4">
    <name type="scientific">Amnimonas aquatica</name>
    <dbReference type="NCBI Taxonomy" id="2094561"/>
    <lineage>
        <taxon>Bacteria</taxon>
        <taxon>Pseudomonadati</taxon>
        <taxon>Pseudomonadota</taxon>
        <taxon>Gammaproteobacteria</taxon>
        <taxon>Moraxellales</taxon>
        <taxon>Moraxellaceae</taxon>
        <taxon>Amnimonas</taxon>
    </lineage>
</organism>
<dbReference type="Proteomes" id="UP000243900">
    <property type="component" value="Unassembled WGS sequence"/>
</dbReference>
<dbReference type="EMBL" id="PTQZ01000179">
    <property type="protein sequence ID" value="PQA37658.1"/>
    <property type="molecule type" value="Genomic_DNA"/>
</dbReference>
<dbReference type="OrthoDB" id="3186544at2"/>
<evidence type="ECO:0000313" key="3">
    <source>
        <dbReference type="EMBL" id="PQA37658.1"/>
    </source>
</evidence>
<name>A0A2P6ARP6_9GAMM</name>
<protein>
    <submittedName>
        <fullName evidence="3">PadR family transcriptional regulator</fullName>
    </submittedName>
</protein>
<dbReference type="InterPro" id="IPR036388">
    <property type="entry name" value="WH-like_DNA-bd_sf"/>
</dbReference>
<dbReference type="Gene3D" id="1.10.10.10">
    <property type="entry name" value="Winged helix-like DNA-binding domain superfamily/Winged helix DNA-binding domain"/>
    <property type="match status" value="1"/>
</dbReference>
<dbReference type="Pfam" id="PF03551">
    <property type="entry name" value="PadR"/>
    <property type="match status" value="1"/>
</dbReference>
<dbReference type="Pfam" id="PF10400">
    <property type="entry name" value="Vir_act_alpha_C"/>
    <property type="match status" value="1"/>
</dbReference>
<dbReference type="InterPro" id="IPR005149">
    <property type="entry name" value="Tscrpt_reg_PadR_N"/>
</dbReference>
<dbReference type="PANTHER" id="PTHR43252:SF4">
    <property type="entry name" value="TRANSCRIPTIONAL REGULATORY PROTEIN"/>
    <property type="match status" value="1"/>
</dbReference>
<dbReference type="AlphaFoldDB" id="A0A2P6ARP6"/>
<feature type="domain" description="Transcription regulator PadR C-terminal" evidence="2">
    <location>
        <begin position="91"/>
        <end position="173"/>
    </location>
</feature>
<dbReference type="PANTHER" id="PTHR43252">
    <property type="entry name" value="TRANSCRIPTIONAL REGULATOR YQJI"/>
    <property type="match status" value="1"/>
</dbReference>
<proteinExistence type="predicted"/>
<sequence>MSLPHALLTSLLERPCSGLDLARRFDRSIGFFWPASHQQIYKELGRLEQAGWVASTAAEGARGRKKIYQVLPAGRDELRRWTGTAEDPPPLRDALLVRLRAEAVLGPAGVAGDLRHRLERHRRQLALYREIEQRDFSGRELSRAERLQYLVLQSGLATEAQQAALCEQALELLSAPEPD</sequence>
<evidence type="ECO:0000313" key="4">
    <source>
        <dbReference type="Proteomes" id="UP000243900"/>
    </source>
</evidence>
<keyword evidence="4" id="KW-1185">Reference proteome</keyword>
<gene>
    <name evidence="3" type="ORF">C5O18_07385</name>
</gene>
<dbReference type="InterPro" id="IPR018309">
    <property type="entry name" value="Tscrpt_reg_PadR_C"/>
</dbReference>
<evidence type="ECO:0000259" key="2">
    <source>
        <dbReference type="Pfam" id="PF10400"/>
    </source>
</evidence>
<dbReference type="RefSeq" id="WP_105192806.1">
    <property type="nucleotide sequence ID" value="NZ_PTQZ01000179.1"/>
</dbReference>
<feature type="domain" description="Transcription regulator PadR N-terminal" evidence="1">
    <location>
        <begin position="7"/>
        <end position="79"/>
    </location>
</feature>
<reference evidence="4" key="1">
    <citation type="submission" date="2018-02" db="EMBL/GenBank/DDBJ databases">
        <title>Genome sequencing of Solimonas sp. HR-BB.</title>
        <authorList>
            <person name="Lee Y."/>
            <person name="Jeon C.O."/>
        </authorList>
    </citation>
    <scope>NUCLEOTIDE SEQUENCE [LARGE SCALE GENOMIC DNA]</scope>
    <source>
        <strain evidence="4">HR-E</strain>
    </source>
</reference>
<dbReference type="InterPro" id="IPR036390">
    <property type="entry name" value="WH_DNA-bd_sf"/>
</dbReference>
<dbReference type="SUPFAM" id="SSF46785">
    <property type="entry name" value="Winged helix' DNA-binding domain"/>
    <property type="match status" value="1"/>
</dbReference>
<evidence type="ECO:0000259" key="1">
    <source>
        <dbReference type="Pfam" id="PF03551"/>
    </source>
</evidence>
<comment type="caution">
    <text evidence="3">The sequence shown here is derived from an EMBL/GenBank/DDBJ whole genome shotgun (WGS) entry which is preliminary data.</text>
</comment>
<accession>A0A2P6ARP6</accession>